<accession>A0A364NPN0</accession>
<dbReference type="Pfam" id="PF00990">
    <property type="entry name" value="GGDEF"/>
    <property type="match status" value="1"/>
</dbReference>
<dbReference type="Pfam" id="PF13426">
    <property type="entry name" value="PAS_9"/>
    <property type="match status" value="1"/>
</dbReference>
<protein>
    <submittedName>
        <fullName evidence="6">Diguanylate cyclase</fullName>
    </submittedName>
</protein>
<feature type="transmembrane region" description="Helical" evidence="2">
    <location>
        <begin position="140"/>
        <end position="164"/>
    </location>
</feature>
<dbReference type="PROSITE" id="PS50112">
    <property type="entry name" value="PAS"/>
    <property type="match status" value="1"/>
</dbReference>
<dbReference type="PROSITE" id="PS50887">
    <property type="entry name" value="GGDEF"/>
    <property type="match status" value="1"/>
</dbReference>
<dbReference type="PANTHER" id="PTHR46663:SF3">
    <property type="entry name" value="SLL0267 PROTEIN"/>
    <property type="match status" value="1"/>
</dbReference>
<evidence type="ECO:0000259" key="3">
    <source>
        <dbReference type="PROSITE" id="PS50112"/>
    </source>
</evidence>
<comment type="caution">
    <text evidence="6">The sequence shown here is derived from an EMBL/GenBank/DDBJ whole genome shotgun (WGS) entry which is preliminary data.</text>
</comment>
<dbReference type="GO" id="GO:0003824">
    <property type="term" value="F:catalytic activity"/>
    <property type="evidence" value="ECO:0007669"/>
    <property type="project" value="UniProtKB-ARBA"/>
</dbReference>
<evidence type="ECO:0000259" key="4">
    <source>
        <dbReference type="PROSITE" id="PS50885"/>
    </source>
</evidence>
<dbReference type="InterPro" id="IPR052163">
    <property type="entry name" value="DGC-Regulatory_Protein"/>
</dbReference>
<dbReference type="NCBIfam" id="TIGR00229">
    <property type="entry name" value="sensory_box"/>
    <property type="match status" value="1"/>
</dbReference>
<dbReference type="AlphaFoldDB" id="A0A364NPN0"/>
<organism evidence="6 7">
    <name type="scientific">Nitrincola tibetensis</name>
    <dbReference type="NCBI Taxonomy" id="2219697"/>
    <lineage>
        <taxon>Bacteria</taxon>
        <taxon>Pseudomonadati</taxon>
        <taxon>Pseudomonadota</taxon>
        <taxon>Gammaproteobacteria</taxon>
        <taxon>Oceanospirillales</taxon>
        <taxon>Oceanospirillaceae</taxon>
        <taxon>Nitrincola</taxon>
    </lineage>
</organism>
<keyword evidence="7" id="KW-1185">Reference proteome</keyword>
<dbReference type="NCBIfam" id="TIGR00254">
    <property type="entry name" value="GGDEF"/>
    <property type="match status" value="1"/>
</dbReference>
<reference evidence="6 7" key="1">
    <citation type="submission" date="2018-06" db="EMBL/GenBank/DDBJ databases">
        <title>Nitrincola tibetense sp. nov., isolated from Lake XuguoCo on Tibetan Plateau.</title>
        <authorList>
            <person name="Xing P."/>
        </authorList>
    </citation>
    <scope>NUCLEOTIDE SEQUENCE [LARGE SCALE GENOMIC DNA]</scope>
    <source>
        <strain evidence="7">xg18</strain>
    </source>
</reference>
<gene>
    <name evidence="6" type="ORF">DN062_05790</name>
</gene>
<keyword evidence="2" id="KW-0472">Membrane</keyword>
<dbReference type="CDD" id="cd00130">
    <property type="entry name" value="PAS"/>
    <property type="match status" value="1"/>
</dbReference>
<name>A0A364NPN0_9GAMM</name>
<evidence type="ECO:0000256" key="2">
    <source>
        <dbReference type="SAM" id="Phobius"/>
    </source>
</evidence>
<evidence type="ECO:0000259" key="5">
    <source>
        <dbReference type="PROSITE" id="PS50887"/>
    </source>
</evidence>
<evidence type="ECO:0000256" key="1">
    <source>
        <dbReference type="ARBA" id="ARBA00001946"/>
    </source>
</evidence>
<feature type="domain" description="GGDEF" evidence="5">
    <location>
        <begin position="377"/>
        <end position="511"/>
    </location>
</feature>
<dbReference type="SUPFAM" id="SSF55073">
    <property type="entry name" value="Nucleotide cyclase"/>
    <property type="match status" value="1"/>
</dbReference>
<dbReference type="Gene3D" id="3.30.450.20">
    <property type="entry name" value="PAS domain"/>
    <property type="match status" value="1"/>
</dbReference>
<sequence length="523" mass="58662">MVRTTLIIFLIGTVFGLVVAFISHNMIEHRENQRLQQGLFELMLAVEGTAKVAAFAQDFQLAKEVAEGLIQNRSVAEVELRDSTIQLIFLEETHLRSSRGMERISLPLYSPFDANELIGELSILPAADRLREDARTFSRFIGAILISVVASLLIAVALAVTFIVTRPIRQLSIALHELNIDSQLQITPPAGHKKDEIGKLSSDINLIITQMRQLLNTERELRDTHALAERKWHLIFENAETGIFTFKQTGELIDWNPWFANIFGIKGIDHHQIHLNSLLKLESKRFQHNIETLLSTEMPVHTELRTLTANQKVCWLHLVLSLVEEGYIQGVINDITNTKLSEERALEAAQVDKLTGLLNRRGLELKFERLLTESQNAGTALILIDLDGFKPINDEYGHDAGDELLIHVGAQLINAVRKGDICVRLGGDEFVVVLYDLLSDEKAARVTGKILDAIAHPYTLSNQQTVSITASIGVVYTEQTDIPLHNLLKKADTAMYKAKKSGKSRFEMVNIQTYRQDADDLSS</sequence>
<dbReference type="OrthoDB" id="8929028at2"/>
<keyword evidence="2" id="KW-1133">Transmembrane helix</keyword>
<feature type="transmembrane region" description="Helical" evidence="2">
    <location>
        <begin position="6"/>
        <end position="27"/>
    </location>
</feature>
<dbReference type="InterPro" id="IPR000014">
    <property type="entry name" value="PAS"/>
</dbReference>
<dbReference type="GO" id="GO:0016020">
    <property type="term" value="C:membrane"/>
    <property type="evidence" value="ECO:0007669"/>
    <property type="project" value="InterPro"/>
</dbReference>
<dbReference type="PANTHER" id="PTHR46663">
    <property type="entry name" value="DIGUANYLATE CYCLASE DGCT-RELATED"/>
    <property type="match status" value="1"/>
</dbReference>
<dbReference type="CDD" id="cd01949">
    <property type="entry name" value="GGDEF"/>
    <property type="match status" value="1"/>
</dbReference>
<evidence type="ECO:0000313" key="7">
    <source>
        <dbReference type="Proteomes" id="UP000250744"/>
    </source>
</evidence>
<comment type="cofactor">
    <cofactor evidence="1">
        <name>Mg(2+)</name>
        <dbReference type="ChEBI" id="CHEBI:18420"/>
    </cofactor>
</comment>
<dbReference type="InterPro" id="IPR029787">
    <property type="entry name" value="Nucleotide_cyclase"/>
</dbReference>
<dbReference type="RefSeq" id="WP_112158370.1">
    <property type="nucleotide sequence ID" value="NZ_QKRX01000003.1"/>
</dbReference>
<dbReference type="Gene3D" id="3.30.70.270">
    <property type="match status" value="1"/>
</dbReference>
<dbReference type="FunFam" id="3.30.70.270:FF:000001">
    <property type="entry name" value="Diguanylate cyclase domain protein"/>
    <property type="match status" value="1"/>
</dbReference>
<proteinExistence type="predicted"/>
<dbReference type="PROSITE" id="PS50885">
    <property type="entry name" value="HAMP"/>
    <property type="match status" value="1"/>
</dbReference>
<dbReference type="InterPro" id="IPR003660">
    <property type="entry name" value="HAMP_dom"/>
</dbReference>
<dbReference type="GO" id="GO:0007165">
    <property type="term" value="P:signal transduction"/>
    <property type="evidence" value="ECO:0007669"/>
    <property type="project" value="InterPro"/>
</dbReference>
<dbReference type="EMBL" id="QKRX01000003">
    <property type="protein sequence ID" value="RAU18982.1"/>
    <property type="molecule type" value="Genomic_DNA"/>
</dbReference>
<keyword evidence="2" id="KW-0812">Transmembrane</keyword>
<feature type="domain" description="PAS" evidence="3">
    <location>
        <begin position="228"/>
        <end position="265"/>
    </location>
</feature>
<evidence type="ECO:0000313" key="6">
    <source>
        <dbReference type="EMBL" id="RAU18982.1"/>
    </source>
</evidence>
<dbReference type="InterPro" id="IPR000160">
    <property type="entry name" value="GGDEF_dom"/>
</dbReference>
<dbReference type="InterPro" id="IPR043128">
    <property type="entry name" value="Rev_trsase/Diguanyl_cyclase"/>
</dbReference>
<dbReference type="SUPFAM" id="SSF55785">
    <property type="entry name" value="PYP-like sensor domain (PAS domain)"/>
    <property type="match status" value="1"/>
</dbReference>
<dbReference type="Proteomes" id="UP000250744">
    <property type="component" value="Unassembled WGS sequence"/>
</dbReference>
<dbReference type="InterPro" id="IPR035965">
    <property type="entry name" value="PAS-like_dom_sf"/>
</dbReference>
<feature type="domain" description="HAMP" evidence="4">
    <location>
        <begin position="162"/>
        <end position="216"/>
    </location>
</feature>
<dbReference type="SMART" id="SM00267">
    <property type="entry name" value="GGDEF"/>
    <property type="match status" value="1"/>
</dbReference>
<dbReference type="Gene3D" id="6.10.340.10">
    <property type="match status" value="1"/>
</dbReference>